<organism evidence="3 4">
    <name type="scientific">Wallemia ichthyophaga</name>
    <dbReference type="NCBI Taxonomy" id="245174"/>
    <lineage>
        <taxon>Eukaryota</taxon>
        <taxon>Fungi</taxon>
        <taxon>Dikarya</taxon>
        <taxon>Basidiomycota</taxon>
        <taxon>Wallemiomycotina</taxon>
        <taxon>Wallemiomycetes</taxon>
        <taxon>Wallemiales</taxon>
        <taxon>Wallemiaceae</taxon>
        <taxon>Wallemia</taxon>
    </lineage>
</organism>
<protein>
    <recommendedName>
        <fullName evidence="5">F-box domain-containing protein</fullName>
    </recommendedName>
</protein>
<evidence type="ECO:0000313" key="3">
    <source>
        <dbReference type="EMBL" id="TIB10058.1"/>
    </source>
</evidence>
<reference evidence="3 4" key="1">
    <citation type="submission" date="2019-03" db="EMBL/GenBank/DDBJ databases">
        <title>Sequencing 23 genomes of Wallemia ichthyophaga.</title>
        <authorList>
            <person name="Gostincar C."/>
        </authorList>
    </citation>
    <scope>NUCLEOTIDE SEQUENCE [LARGE SCALE GENOMIC DNA]</scope>
    <source>
        <strain evidence="3 4">EXF-8621</strain>
    </source>
</reference>
<evidence type="ECO:0000256" key="1">
    <source>
        <dbReference type="SAM" id="MobiDB-lite"/>
    </source>
</evidence>
<sequence length="681" mass="75463">MHRDKLQLPLPTESTCDGYLVSSTEASKALHQQHLERQRQAKKEAKLAELNSLIGGITELDDEHEHHDHDDKHRRKRGKKKKVVDDSEPVDDFQVSHGGLGAFFKRSLGRFKLGSGVDSKPGNNSHHHIAQQAQLAAAQAQIGVADKATDAVIAIVTVIAIVIIISNLTILQSTTQLFRTSSKVANHLCNNTFLPYLISNLYSYQTLKTSAFSLGVSPGLPRHTTTMRGFLDLPDEIISHIIDDYLDLDSVYSLRTTNKRLLELSKSIILSNIQLRLFSLEAGVYTSKVIQSGLFSSRNCQSVHHLSLVVGNPTTQQESDLKRELDSSMDIADHSELSELIVRLQKLESVAIQLISPSTWTHAEKESFQRLLYSLATLRKLKDLSILTNEGLWSDLRLPPIHTLESLSIRGSIPNKSVLGSCLENSRNLRQLRLPNDQLESSEALEDLPDGSLPLLELFEGRSDDIVELGSDGTAPVLKRLRYIPHKDGDSSLEEVQSTLKVLEGRPLTSFAYETLFTMDFLDIVSSLAPFKNTLSSLAIGNTNALAPPELTLEERLVGEIRFSCAFIDHLPNLVSVTLTYASEKGMPDAPSGNSGSTTKPDGQLATYFDRVAALWYKQSPFLMGLGFLFVDGSRPKAWHSNMLGVDTQGESLNIEDSWSRFRPVPQELAISAIQGWTEEM</sequence>
<evidence type="ECO:0000256" key="2">
    <source>
        <dbReference type="SAM" id="Phobius"/>
    </source>
</evidence>
<keyword evidence="2" id="KW-0812">Transmembrane</keyword>
<dbReference type="CDD" id="cd09917">
    <property type="entry name" value="F-box_SF"/>
    <property type="match status" value="1"/>
</dbReference>
<name>A0A4T0HZ23_WALIC</name>
<dbReference type="EMBL" id="SPOF01000034">
    <property type="protein sequence ID" value="TIB10058.1"/>
    <property type="molecule type" value="Genomic_DNA"/>
</dbReference>
<accession>A0A4T0HZ23</accession>
<gene>
    <name evidence="3" type="ORF">E3P90_02998</name>
</gene>
<evidence type="ECO:0008006" key="5">
    <source>
        <dbReference type="Google" id="ProtNLM"/>
    </source>
</evidence>
<comment type="caution">
    <text evidence="3">The sequence shown here is derived from an EMBL/GenBank/DDBJ whole genome shotgun (WGS) entry which is preliminary data.</text>
</comment>
<dbReference type="Proteomes" id="UP000306954">
    <property type="component" value="Unassembled WGS sequence"/>
</dbReference>
<keyword evidence="2" id="KW-1133">Transmembrane helix</keyword>
<keyword evidence="2" id="KW-0472">Membrane</keyword>
<feature type="transmembrane region" description="Helical" evidence="2">
    <location>
        <begin position="151"/>
        <end position="171"/>
    </location>
</feature>
<dbReference type="AlphaFoldDB" id="A0A4T0HZ23"/>
<feature type="region of interest" description="Disordered" evidence="1">
    <location>
        <begin position="58"/>
        <end position="86"/>
    </location>
</feature>
<feature type="compositionally biased region" description="Basic residues" evidence="1">
    <location>
        <begin position="72"/>
        <end position="82"/>
    </location>
</feature>
<evidence type="ECO:0000313" key="4">
    <source>
        <dbReference type="Proteomes" id="UP000306954"/>
    </source>
</evidence>
<proteinExistence type="predicted"/>